<reference evidence="5 6" key="1">
    <citation type="submission" date="2013-12" db="EMBL/GenBank/DDBJ databases">
        <authorList>
            <person name="Formusa P.A."/>
            <person name="Habash M."/>
            <person name="Lee H."/>
            <person name="Trevors J.T."/>
        </authorList>
    </citation>
    <scope>NUCLEOTIDE SEQUENCE [LARGE SCALE GENOMIC DNA]</scope>
    <source>
        <strain evidence="5 6">PD30</strain>
    </source>
</reference>
<keyword evidence="3 4" id="KW-0663">Pyridoxal phosphate</keyword>
<dbReference type="PROSITE" id="PS00600">
    <property type="entry name" value="AA_TRANSFER_CLASS_3"/>
    <property type="match status" value="1"/>
</dbReference>
<dbReference type="InterPro" id="IPR005814">
    <property type="entry name" value="Aminotrans_3"/>
</dbReference>
<comment type="similarity">
    <text evidence="2 4">Belongs to the class-III pyridoxal-phosphate-dependent aminotransferase family.</text>
</comment>
<evidence type="ECO:0000256" key="2">
    <source>
        <dbReference type="ARBA" id="ARBA00008954"/>
    </source>
</evidence>
<dbReference type="eggNOG" id="COG0160">
    <property type="taxonomic scope" value="Bacteria"/>
</dbReference>
<dbReference type="RefSeq" id="WP_033062079.1">
    <property type="nucleotide sequence ID" value="NZ_AZQQ01000110.1"/>
</dbReference>
<gene>
    <name evidence="5" type="ORF">V466_30745</name>
</gene>
<name>A0A059KT66_9PSED</name>
<dbReference type="Gene3D" id="3.40.640.10">
    <property type="entry name" value="Type I PLP-dependent aspartate aminotransferase-like (Major domain)"/>
    <property type="match status" value="1"/>
</dbReference>
<dbReference type="InterPro" id="IPR049704">
    <property type="entry name" value="Aminotrans_3_PPA_site"/>
</dbReference>
<dbReference type="Gene3D" id="3.90.1150.10">
    <property type="entry name" value="Aspartate Aminotransferase, domain 1"/>
    <property type="match status" value="1"/>
</dbReference>
<protein>
    <submittedName>
        <fullName evidence="5">4-aminobutyrate aminotransferase</fullName>
    </submittedName>
</protein>
<comment type="cofactor">
    <cofactor evidence="1">
        <name>pyridoxal 5'-phosphate</name>
        <dbReference type="ChEBI" id="CHEBI:597326"/>
    </cofactor>
</comment>
<comment type="caution">
    <text evidence="5">The sequence shown here is derived from an EMBL/GenBank/DDBJ whole genome shotgun (WGS) entry which is preliminary data.</text>
</comment>
<dbReference type="PIRSF" id="PIRSF000521">
    <property type="entry name" value="Transaminase_4ab_Lys_Orn"/>
    <property type="match status" value="1"/>
</dbReference>
<keyword evidence="5" id="KW-0032">Aminotransferase</keyword>
<dbReference type="GO" id="GO:0030170">
    <property type="term" value="F:pyridoxal phosphate binding"/>
    <property type="evidence" value="ECO:0007669"/>
    <property type="project" value="InterPro"/>
</dbReference>
<dbReference type="AlphaFoldDB" id="A0A059KT66"/>
<dbReference type="InterPro" id="IPR015422">
    <property type="entry name" value="PyrdxlP-dep_Trfase_small"/>
</dbReference>
<dbReference type="Proteomes" id="UP000026739">
    <property type="component" value="Unassembled WGS sequence"/>
</dbReference>
<sequence>MPEDTLLQRRHRVLGSASPLFYDKPLHLVRGEGVWLFDVDGRRYLDVYNNVPCVGHCNPHVVEAMHRQAMTLNIHTRYLDEHVVRYAERLTATFAEPLDTAMFTCTGSEANELALRLARFASGGTGIIVSDYNYHGNSASLAEVTTALPSPEPFATHARAVPIPCLYRAPAGTTEAQLTEHYAANIAAAIASLQAQGIRPAALLIDTLFANEGLPRVPAGFVNKAAELIRAAGGLFIADEVQSGFARTGEHLWGHQAHAVVPDIVTLGKPMGNGYPLAGLITSKALVESFGRSAMYFNTFGGSPVAAAVGMAVLDVIEDQQLLRNAHTVGAYVQQRLQVLASKHSIIGDVRGKGLFFALELVRDHTSKEPAGLEARKVVNHMRELGVLISKIGAGDNILKLRPPLVFNRDHADLFVDTLDIALCAI</sequence>
<organism evidence="5 6">
    <name type="scientific">Pseudomonas mandelii PD30</name>
    <dbReference type="NCBI Taxonomy" id="1419583"/>
    <lineage>
        <taxon>Bacteria</taxon>
        <taxon>Pseudomonadati</taxon>
        <taxon>Pseudomonadota</taxon>
        <taxon>Gammaproteobacteria</taxon>
        <taxon>Pseudomonadales</taxon>
        <taxon>Pseudomonadaceae</taxon>
        <taxon>Pseudomonas</taxon>
    </lineage>
</organism>
<evidence type="ECO:0000313" key="5">
    <source>
        <dbReference type="EMBL" id="KDD65161.1"/>
    </source>
</evidence>
<dbReference type="InterPro" id="IPR015421">
    <property type="entry name" value="PyrdxlP-dep_Trfase_major"/>
</dbReference>
<dbReference type="Pfam" id="PF00202">
    <property type="entry name" value="Aminotran_3"/>
    <property type="match status" value="1"/>
</dbReference>
<evidence type="ECO:0000313" key="6">
    <source>
        <dbReference type="Proteomes" id="UP000026739"/>
    </source>
</evidence>
<dbReference type="PANTHER" id="PTHR45688">
    <property type="match status" value="1"/>
</dbReference>
<evidence type="ECO:0000256" key="4">
    <source>
        <dbReference type="RuleBase" id="RU003560"/>
    </source>
</evidence>
<proteinExistence type="inferred from homology"/>
<dbReference type="PANTHER" id="PTHR45688:SF13">
    <property type="entry name" value="ALANINE--GLYOXYLATE AMINOTRANSFERASE 2-LIKE"/>
    <property type="match status" value="1"/>
</dbReference>
<dbReference type="EMBL" id="AZQQ01000110">
    <property type="protein sequence ID" value="KDD65161.1"/>
    <property type="molecule type" value="Genomic_DNA"/>
</dbReference>
<dbReference type="InterPro" id="IPR015424">
    <property type="entry name" value="PyrdxlP-dep_Trfase"/>
</dbReference>
<accession>A0A059KT66</accession>
<dbReference type="CDD" id="cd00610">
    <property type="entry name" value="OAT_like"/>
    <property type="match status" value="1"/>
</dbReference>
<dbReference type="SUPFAM" id="SSF53383">
    <property type="entry name" value="PLP-dependent transferases"/>
    <property type="match status" value="1"/>
</dbReference>
<evidence type="ECO:0000256" key="1">
    <source>
        <dbReference type="ARBA" id="ARBA00001933"/>
    </source>
</evidence>
<dbReference type="GO" id="GO:0008483">
    <property type="term" value="F:transaminase activity"/>
    <property type="evidence" value="ECO:0007669"/>
    <property type="project" value="UniProtKB-KW"/>
</dbReference>
<keyword evidence="5" id="KW-0808">Transferase</keyword>
<evidence type="ECO:0000256" key="3">
    <source>
        <dbReference type="ARBA" id="ARBA00022898"/>
    </source>
</evidence>